<comment type="similarity">
    <text evidence="7">Belongs to the UPF0743 family.</text>
</comment>
<dbReference type="OrthoDB" id="21474at2759"/>
<keyword evidence="6" id="KW-0539">Nucleus</keyword>
<dbReference type="InterPro" id="IPR036236">
    <property type="entry name" value="Znf_C2H2_sf"/>
</dbReference>
<gene>
    <name evidence="11" type="ORF">IWW36_002957</name>
</gene>
<keyword evidence="4 8" id="KW-0863">Zinc-finger</keyword>
<evidence type="ECO:0000256" key="8">
    <source>
        <dbReference type="PROSITE-ProRule" id="PRU01145"/>
    </source>
</evidence>
<evidence type="ECO:0000256" key="4">
    <source>
        <dbReference type="ARBA" id="ARBA00022771"/>
    </source>
</evidence>
<evidence type="ECO:0000256" key="2">
    <source>
        <dbReference type="ARBA" id="ARBA00022723"/>
    </source>
</evidence>
<evidence type="ECO:0000259" key="10">
    <source>
        <dbReference type="Pfam" id="PF08790"/>
    </source>
</evidence>
<keyword evidence="12" id="KW-1185">Reference proteome</keyword>
<dbReference type="Pfam" id="PF08790">
    <property type="entry name" value="zf-LYAR"/>
    <property type="match status" value="1"/>
</dbReference>
<feature type="domain" description="Zinc finger C2H2 LYAR-type" evidence="10">
    <location>
        <begin position="30"/>
        <end position="57"/>
    </location>
</feature>
<dbReference type="PANTHER" id="PTHR13100:SF10">
    <property type="entry name" value="CELL GROWTH-REGULATING NUCLEOLAR PROTEIN"/>
    <property type="match status" value="1"/>
</dbReference>
<dbReference type="EMBL" id="JANBUW010000115">
    <property type="protein sequence ID" value="KAJ2848979.1"/>
    <property type="molecule type" value="Genomic_DNA"/>
</dbReference>
<dbReference type="InterPro" id="IPR039999">
    <property type="entry name" value="LYAR"/>
</dbReference>
<dbReference type="GO" id="GO:0003677">
    <property type="term" value="F:DNA binding"/>
    <property type="evidence" value="ECO:0007669"/>
    <property type="project" value="InterPro"/>
</dbReference>
<evidence type="ECO:0000256" key="3">
    <source>
        <dbReference type="ARBA" id="ARBA00022737"/>
    </source>
</evidence>
<dbReference type="FunFam" id="3.30.1490.490:FF:000001">
    <property type="entry name" value="cell growth-regulating nucleolar protein-like"/>
    <property type="match status" value="1"/>
</dbReference>
<protein>
    <recommendedName>
        <fullName evidence="10">Zinc finger C2H2 LYAR-type domain-containing protein</fullName>
    </recommendedName>
</protein>
<dbReference type="PANTHER" id="PTHR13100">
    <property type="entry name" value="CELL GROWTH-REGULATING NUCLEOLAR PROTEIN LYAR"/>
    <property type="match status" value="1"/>
</dbReference>
<dbReference type="GO" id="GO:0005730">
    <property type="term" value="C:nucleolus"/>
    <property type="evidence" value="ECO:0007669"/>
    <property type="project" value="TreeGrafter"/>
</dbReference>
<dbReference type="GO" id="GO:0000122">
    <property type="term" value="P:negative regulation of transcription by RNA polymerase II"/>
    <property type="evidence" value="ECO:0007669"/>
    <property type="project" value="TreeGrafter"/>
</dbReference>
<organism evidence="11 12">
    <name type="scientific">Coemansia brasiliensis</name>
    <dbReference type="NCBI Taxonomy" id="2650707"/>
    <lineage>
        <taxon>Eukaryota</taxon>
        <taxon>Fungi</taxon>
        <taxon>Fungi incertae sedis</taxon>
        <taxon>Zoopagomycota</taxon>
        <taxon>Kickxellomycotina</taxon>
        <taxon>Kickxellomycetes</taxon>
        <taxon>Kickxellales</taxon>
        <taxon>Kickxellaceae</taxon>
        <taxon>Coemansia</taxon>
    </lineage>
</organism>
<dbReference type="SUPFAM" id="SSF57667">
    <property type="entry name" value="beta-beta-alpha zinc fingers"/>
    <property type="match status" value="2"/>
</dbReference>
<keyword evidence="2" id="KW-0479">Metal-binding</keyword>
<evidence type="ECO:0000256" key="6">
    <source>
        <dbReference type="ARBA" id="ARBA00023242"/>
    </source>
</evidence>
<reference evidence="11" key="1">
    <citation type="submission" date="2022-07" db="EMBL/GenBank/DDBJ databases">
        <title>Phylogenomic reconstructions and comparative analyses of Kickxellomycotina fungi.</title>
        <authorList>
            <person name="Reynolds N.K."/>
            <person name="Stajich J.E."/>
            <person name="Barry K."/>
            <person name="Grigoriev I.V."/>
            <person name="Crous P."/>
            <person name="Smith M.E."/>
        </authorList>
    </citation>
    <scope>NUCLEOTIDE SEQUENCE</scope>
    <source>
        <strain evidence="11">NRRL 1566</strain>
    </source>
</reference>
<comment type="subcellular location">
    <subcellularLocation>
        <location evidence="1">Nucleus</location>
    </subcellularLocation>
</comment>
<dbReference type="InterPro" id="IPR014898">
    <property type="entry name" value="Znf_C2H2_LYAR"/>
</dbReference>
<evidence type="ECO:0000313" key="11">
    <source>
        <dbReference type="EMBL" id="KAJ2848979.1"/>
    </source>
</evidence>
<sequence>MVSFVCNYCQETIKKPKLDAHTKRCHNASFSCIDCGVDFVGTTYRQHTSCMTEAEKYEGKLHKKSKANAPKPENTPKSTVDQLTAKAKQLADQQPPANAEPSGSSKRKLEDSKAIAAKKSKWYKMDISEHPAEAVASAIVYCVQHDPADSLKDMKKNCIKMVTKHHKNKHPKSDIKSAFDKALLSALSDGKVVLAMPSSTS</sequence>
<dbReference type="Gene3D" id="3.30.1490.490">
    <property type="match status" value="1"/>
</dbReference>
<accession>A0A9W8IDR4</accession>
<evidence type="ECO:0000256" key="9">
    <source>
        <dbReference type="SAM" id="MobiDB-lite"/>
    </source>
</evidence>
<evidence type="ECO:0000313" key="12">
    <source>
        <dbReference type="Proteomes" id="UP001139887"/>
    </source>
</evidence>
<keyword evidence="5" id="KW-0862">Zinc</keyword>
<dbReference type="Proteomes" id="UP001139887">
    <property type="component" value="Unassembled WGS sequence"/>
</dbReference>
<dbReference type="GO" id="GO:0006364">
    <property type="term" value="P:rRNA processing"/>
    <property type="evidence" value="ECO:0007669"/>
    <property type="project" value="TreeGrafter"/>
</dbReference>
<evidence type="ECO:0000256" key="7">
    <source>
        <dbReference type="ARBA" id="ARBA00061084"/>
    </source>
</evidence>
<feature type="compositionally biased region" description="Polar residues" evidence="9">
    <location>
        <begin position="91"/>
        <end position="104"/>
    </location>
</feature>
<dbReference type="PROSITE" id="PS51804">
    <property type="entry name" value="ZF_C2HC_LYAR"/>
    <property type="match status" value="2"/>
</dbReference>
<evidence type="ECO:0000256" key="5">
    <source>
        <dbReference type="ARBA" id="ARBA00022833"/>
    </source>
</evidence>
<name>A0A9W8IDR4_9FUNG</name>
<evidence type="ECO:0000256" key="1">
    <source>
        <dbReference type="ARBA" id="ARBA00004123"/>
    </source>
</evidence>
<dbReference type="GO" id="GO:0008270">
    <property type="term" value="F:zinc ion binding"/>
    <property type="evidence" value="ECO:0007669"/>
    <property type="project" value="UniProtKB-KW"/>
</dbReference>
<keyword evidence="3" id="KW-0677">Repeat</keyword>
<proteinExistence type="inferred from homology"/>
<dbReference type="AlphaFoldDB" id="A0A9W8IDR4"/>
<feature type="region of interest" description="Disordered" evidence="9">
    <location>
        <begin position="61"/>
        <end position="111"/>
    </location>
</feature>
<comment type="caution">
    <text evidence="11">The sequence shown here is derived from an EMBL/GenBank/DDBJ whole genome shotgun (WGS) entry which is preliminary data.</text>
</comment>